<dbReference type="AlphaFoldDB" id="A0A8J6YQ05"/>
<reference evidence="1" key="1">
    <citation type="submission" date="2020-10" db="EMBL/GenBank/DDBJ databases">
        <title>Genome sequence of the unusual species of purple photosynthetic bacteria, Phaeovibrio sulfidiphilus DSM 23193, type strain.</title>
        <authorList>
            <person name="Kyndt J.A."/>
            <person name="Meyer T.E."/>
        </authorList>
    </citation>
    <scope>NUCLEOTIDE SEQUENCE</scope>
    <source>
        <strain evidence="1">DSM 23193</strain>
    </source>
</reference>
<dbReference type="EMBL" id="JACZHT010000005">
    <property type="protein sequence ID" value="MBE1237571.1"/>
    <property type="molecule type" value="Genomic_DNA"/>
</dbReference>
<comment type="caution">
    <text evidence="1">The sequence shown here is derived from an EMBL/GenBank/DDBJ whole genome shotgun (WGS) entry which is preliminary data.</text>
</comment>
<dbReference type="Proteomes" id="UP000631034">
    <property type="component" value="Unassembled WGS sequence"/>
</dbReference>
<dbReference type="Gene3D" id="3.30.160.150">
    <property type="entry name" value="Lipoprotein like domain"/>
    <property type="match status" value="1"/>
</dbReference>
<gene>
    <name evidence="1" type="ORF">IHV25_07910</name>
</gene>
<dbReference type="PROSITE" id="PS51257">
    <property type="entry name" value="PROKAR_LIPOPROTEIN"/>
    <property type="match status" value="1"/>
</dbReference>
<organism evidence="1 2">
    <name type="scientific">Phaeovibrio sulfidiphilus</name>
    <dbReference type="NCBI Taxonomy" id="1220600"/>
    <lineage>
        <taxon>Bacteria</taxon>
        <taxon>Pseudomonadati</taxon>
        <taxon>Pseudomonadota</taxon>
        <taxon>Alphaproteobacteria</taxon>
        <taxon>Rhodospirillales</taxon>
        <taxon>Rhodospirillaceae</taxon>
        <taxon>Phaeovibrio</taxon>
    </lineage>
</organism>
<dbReference type="RefSeq" id="WP_192534573.1">
    <property type="nucleotide sequence ID" value="NZ_JACZHT010000005.1"/>
</dbReference>
<evidence type="ECO:0000313" key="1">
    <source>
        <dbReference type="EMBL" id="MBE1237571.1"/>
    </source>
</evidence>
<name>A0A8J6YQ05_9PROT</name>
<evidence type="ECO:0000313" key="2">
    <source>
        <dbReference type="Proteomes" id="UP000631034"/>
    </source>
</evidence>
<evidence type="ECO:0008006" key="3">
    <source>
        <dbReference type="Google" id="ProtNLM"/>
    </source>
</evidence>
<keyword evidence="2" id="KW-1185">Reference proteome</keyword>
<accession>A0A8J6YQ05</accession>
<sequence>MSSSDVKRRAVLGLLAGAPLLLGGCGFRSALTTRPGAGGTDSNLTLVEHVYVHHITYRDGSGSERTVHDLYNALVDRFGEPERPAFSLRSSYERRSWSSGVSMTDRSSRWTVQGTLAFSLFALNQEGQAPPRLLFQGQEVSWSSFDRMDSPFSDRIAEREMDRQIALRLADQVFNRVVAWIARANEGRG</sequence>
<proteinExistence type="predicted"/>
<protein>
    <recommendedName>
        <fullName evidence="3">Lipoprotein</fullName>
    </recommendedName>
</protein>